<dbReference type="EMBL" id="JACSDY010000047">
    <property type="protein sequence ID" value="KAF7386077.1"/>
    <property type="molecule type" value="Genomic_DNA"/>
</dbReference>
<evidence type="ECO:0000313" key="1">
    <source>
        <dbReference type="EMBL" id="KAF7386077.1"/>
    </source>
</evidence>
<dbReference type="PANTHER" id="PTHR37984">
    <property type="entry name" value="PROTEIN CBG26694"/>
    <property type="match status" value="1"/>
</dbReference>
<dbReference type="Proteomes" id="UP000600918">
    <property type="component" value="Unassembled WGS sequence"/>
</dbReference>
<reference evidence="1" key="1">
    <citation type="journal article" date="2020" name="G3 (Bethesda)">
        <title>High-Quality Assemblies for Three Invasive Social Wasps from the &lt;i&gt;Vespula&lt;/i&gt; Genus.</title>
        <authorList>
            <person name="Harrop T.W.R."/>
            <person name="Guhlin J."/>
            <person name="McLaughlin G.M."/>
            <person name="Permina E."/>
            <person name="Stockwell P."/>
            <person name="Gilligan J."/>
            <person name="Le Lec M.F."/>
            <person name="Gruber M.A.M."/>
            <person name="Quinn O."/>
            <person name="Lovegrove M."/>
            <person name="Duncan E.J."/>
            <person name="Remnant E.J."/>
            <person name="Van Eeckhoven J."/>
            <person name="Graham B."/>
            <person name="Knapp R.A."/>
            <person name="Langford K.W."/>
            <person name="Kronenberg Z."/>
            <person name="Press M.O."/>
            <person name="Eacker S.M."/>
            <person name="Wilson-Rankin E.E."/>
            <person name="Purcell J."/>
            <person name="Lester P.J."/>
            <person name="Dearden P.K."/>
        </authorList>
    </citation>
    <scope>NUCLEOTIDE SEQUENCE</scope>
    <source>
        <strain evidence="1">Volc-1</strain>
    </source>
</reference>
<dbReference type="InterPro" id="IPR012337">
    <property type="entry name" value="RNaseH-like_sf"/>
</dbReference>
<proteinExistence type="predicted"/>
<name>A0A834JDU3_VESPE</name>
<dbReference type="Gene3D" id="3.30.420.10">
    <property type="entry name" value="Ribonuclease H-like superfamily/Ribonuclease H"/>
    <property type="match status" value="1"/>
</dbReference>
<dbReference type="InterPro" id="IPR050951">
    <property type="entry name" value="Retrovirus_Pol_polyprotein"/>
</dbReference>
<comment type="caution">
    <text evidence="1">The sequence shown here is derived from an EMBL/GenBank/DDBJ whole genome shotgun (WGS) entry which is preliminary data.</text>
</comment>
<keyword evidence="2" id="KW-1185">Reference proteome</keyword>
<evidence type="ECO:0000313" key="2">
    <source>
        <dbReference type="Proteomes" id="UP000600918"/>
    </source>
</evidence>
<dbReference type="SUPFAM" id="SSF53098">
    <property type="entry name" value="Ribonuclease H-like"/>
    <property type="match status" value="1"/>
</dbReference>
<organism evidence="1 2">
    <name type="scientific">Vespula pensylvanica</name>
    <name type="common">Western yellow jacket</name>
    <name type="synonym">Wasp</name>
    <dbReference type="NCBI Taxonomy" id="30213"/>
    <lineage>
        <taxon>Eukaryota</taxon>
        <taxon>Metazoa</taxon>
        <taxon>Ecdysozoa</taxon>
        <taxon>Arthropoda</taxon>
        <taxon>Hexapoda</taxon>
        <taxon>Insecta</taxon>
        <taxon>Pterygota</taxon>
        <taxon>Neoptera</taxon>
        <taxon>Endopterygota</taxon>
        <taxon>Hymenoptera</taxon>
        <taxon>Apocrita</taxon>
        <taxon>Aculeata</taxon>
        <taxon>Vespoidea</taxon>
        <taxon>Vespidae</taxon>
        <taxon>Vespinae</taxon>
        <taxon>Vespula</taxon>
    </lineage>
</organism>
<evidence type="ECO:0008006" key="3">
    <source>
        <dbReference type="Google" id="ProtNLM"/>
    </source>
</evidence>
<dbReference type="InterPro" id="IPR036397">
    <property type="entry name" value="RNaseH_sf"/>
</dbReference>
<dbReference type="PANTHER" id="PTHR37984:SF5">
    <property type="entry name" value="PROTEIN NYNRIN-LIKE"/>
    <property type="match status" value="1"/>
</dbReference>
<dbReference type="AlphaFoldDB" id="A0A834JDU3"/>
<sequence>MGALKYEVLYCSNCCSLGKAQQDKERVRCGFKRGNSFGTSVNEYLRSFFFKVFTGNRFLLIVIDCFNKWVEVFPLQNFRAKMIADTFVEQVVSRHGVSMELRTDQCSNFKSRLFKKIEGIRKTRTRVCIGS</sequence>
<gene>
    <name evidence="1" type="ORF">H0235_018474</name>
</gene>
<dbReference type="GO" id="GO:0003676">
    <property type="term" value="F:nucleic acid binding"/>
    <property type="evidence" value="ECO:0007669"/>
    <property type="project" value="InterPro"/>
</dbReference>
<protein>
    <recommendedName>
        <fullName evidence="3">Integrase catalytic domain-containing protein</fullName>
    </recommendedName>
</protein>
<accession>A0A834JDU3</accession>